<dbReference type="PROSITE" id="PS00409">
    <property type="entry name" value="PROKAR_NTER_METHYL"/>
    <property type="match status" value="1"/>
</dbReference>
<evidence type="ECO:0000313" key="4">
    <source>
        <dbReference type="Proteomes" id="UP000183315"/>
    </source>
</evidence>
<feature type="region of interest" description="Disordered" evidence="1">
    <location>
        <begin position="278"/>
        <end position="328"/>
    </location>
</feature>
<evidence type="ECO:0000256" key="2">
    <source>
        <dbReference type="SAM" id="Phobius"/>
    </source>
</evidence>
<dbReference type="Proteomes" id="UP000183315">
    <property type="component" value="Unassembled WGS sequence"/>
</dbReference>
<dbReference type="Pfam" id="PF07963">
    <property type="entry name" value="N_methyl"/>
    <property type="match status" value="1"/>
</dbReference>
<dbReference type="NCBIfam" id="TIGR02532">
    <property type="entry name" value="IV_pilin_GFxxxE"/>
    <property type="match status" value="1"/>
</dbReference>
<proteinExistence type="predicted"/>
<keyword evidence="2" id="KW-0812">Transmembrane</keyword>
<feature type="transmembrane region" description="Helical" evidence="2">
    <location>
        <begin position="20"/>
        <end position="39"/>
    </location>
</feature>
<name>A0A1H6U7C4_9MICO</name>
<evidence type="ECO:0000313" key="3">
    <source>
        <dbReference type="EMBL" id="SEI86484.1"/>
    </source>
</evidence>
<organism evidence="3 4">
    <name type="scientific">Demequina mangrovi</name>
    <dbReference type="NCBI Taxonomy" id="1043493"/>
    <lineage>
        <taxon>Bacteria</taxon>
        <taxon>Bacillati</taxon>
        <taxon>Actinomycetota</taxon>
        <taxon>Actinomycetes</taxon>
        <taxon>Micrococcales</taxon>
        <taxon>Demequinaceae</taxon>
        <taxon>Demequina</taxon>
    </lineage>
</organism>
<keyword evidence="2" id="KW-0472">Membrane</keyword>
<evidence type="ECO:0000256" key="1">
    <source>
        <dbReference type="SAM" id="MobiDB-lite"/>
    </source>
</evidence>
<dbReference type="EMBL" id="FNZI01000001">
    <property type="protein sequence ID" value="SEI86484.1"/>
    <property type="molecule type" value="Genomic_DNA"/>
</dbReference>
<dbReference type="AlphaFoldDB" id="A0A1H6U7C4"/>
<accession>A0A1H6U7C4</accession>
<dbReference type="InterPro" id="IPR012902">
    <property type="entry name" value="N_methyl_site"/>
</dbReference>
<gene>
    <name evidence="3" type="ORF">SAMN05421637_0232</name>
</gene>
<sequence length="616" mass="62804">MLTRLRRRLLDPRDEGFTLIELVVAMFVIAIVILSLLALQTSALVSTSEAGRREQATAYGNEAIEQLRAIPWNVLKRGMASNYMAAAGAYGGDADVASGVLSVEGTTHPLIVADALNDQDTTSPWPPLFDSTGSHITDHADTAGNGTVYRVKAYVTEDSAGTDDAVGLVVVVDWGKDIMDPDERTVLYSAAYAPSGGCGDLNNAPFLAACQAVYSAGATSGNVVMSASATTADALDRSPILPGNDYYTLEVGNASATARSSSQQVSTVEAFMRYGGVRRDDDDDATQPDAEGWVDGYGGFETEASDDLSSTDAPPANPSDVTTTSSSTVRTESSALGFLKLTGASDWPRAGTLEASVSDSCATGVTGVSLSAGLPCAASHLGAASSASGYMSLSAGGDAITISRIRHDSGSSKADAWSGRFSGAIAGSAGTGCTPLTGSGCISAGATRSLGDIVLGAVDGGDWSGAASSGLVIVESYSDEVRVERGTNQAAAAAVLERSGSIQYWDGSGYSTISDIDEDFSGSVSIPEVTFANSLFEVTARGSVTVTPATTTIAGAADATCKTEACEVNATNGVVIVAIDYLITPLVGATDPYILSTSTTINGSQGTASYKEAANA</sequence>
<dbReference type="RefSeq" id="WP_042212081.1">
    <property type="nucleotide sequence ID" value="NZ_BBLU01000001.1"/>
</dbReference>
<dbReference type="OrthoDB" id="4818499at2"/>
<reference evidence="4" key="1">
    <citation type="submission" date="2016-10" db="EMBL/GenBank/DDBJ databases">
        <authorList>
            <person name="Varghese N."/>
        </authorList>
    </citation>
    <scope>NUCLEOTIDE SEQUENCE [LARGE SCALE GENOMIC DNA]</scope>
    <source>
        <strain evidence="4">DSM 24868</strain>
    </source>
</reference>
<dbReference type="STRING" id="1043493.SAMN05421637_0232"/>
<keyword evidence="4" id="KW-1185">Reference proteome</keyword>
<protein>
    <submittedName>
        <fullName evidence="3">Prepilin-type N-terminal cleavage/methylation domain-containing protein</fullName>
    </submittedName>
</protein>
<dbReference type="eggNOG" id="COG2165">
    <property type="taxonomic scope" value="Bacteria"/>
</dbReference>
<keyword evidence="2" id="KW-1133">Transmembrane helix</keyword>